<evidence type="ECO:0000256" key="2">
    <source>
        <dbReference type="ARBA" id="ARBA00005336"/>
    </source>
</evidence>
<dbReference type="Gene3D" id="3.40.710.10">
    <property type="entry name" value="DD-peptidase/beta-lactamase superfamily"/>
    <property type="match status" value="1"/>
</dbReference>
<dbReference type="Gene3D" id="3.20.20.300">
    <property type="entry name" value="Glycoside hydrolase, family 3, N-terminal domain"/>
    <property type="match status" value="1"/>
</dbReference>
<organism evidence="9 10">
    <name type="scientific">Flavihumibacter fluminis</name>
    <dbReference type="NCBI Taxonomy" id="2909236"/>
    <lineage>
        <taxon>Bacteria</taxon>
        <taxon>Pseudomonadati</taxon>
        <taxon>Bacteroidota</taxon>
        <taxon>Chitinophagia</taxon>
        <taxon>Chitinophagales</taxon>
        <taxon>Chitinophagaceae</taxon>
        <taxon>Flavihumibacter</taxon>
    </lineage>
</organism>
<comment type="catalytic activity">
    <reaction evidence="1">
        <text>Hydrolysis of terminal non-reducing N-acetyl-D-hexosamine residues in N-acetyl-beta-D-hexosaminides.</text>
        <dbReference type="EC" id="3.2.1.52"/>
    </reaction>
</comment>
<dbReference type="PANTHER" id="PTHR30480">
    <property type="entry name" value="BETA-HEXOSAMINIDASE-RELATED"/>
    <property type="match status" value="1"/>
</dbReference>
<evidence type="ECO:0000256" key="4">
    <source>
        <dbReference type="ARBA" id="ARBA00022801"/>
    </source>
</evidence>
<dbReference type="InterPro" id="IPR001764">
    <property type="entry name" value="Glyco_hydro_3_N"/>
</dbReference>
<evidence type="ECO:0000313" key="9">
    <source>
        <dbReference type="EMBL" id="MCF1716996.1"/>
    </source>
</evidence>
<evidence type="ECO:0000259" key="7">
    <source>
        <dbReference type="Pfam" id="PF00144"/>
    </source>
</evidence>
<comment type="similarity">
    <text evidence="2">Belongs to the glycosyl hydrolase 3 family.</text>
</comment>
<dbReference type="RefSeq" id="WP_234868653.1">
    <property type="nucleotide sequence ID" value="NZ_JAKEVY010000008.1"/>
</dbReference>
<feature type="domain" description="Beta-lactamase-related" evidence="7">
    <location>
        <begin position="596"/>
        <end position="949"/>
    </location>
</feature>
<dbReference type="InterPro" id="IPR050226">
    <property type="entry name" value="NagZ_Beta-hexosaminidase"/>
</dbReference>
<proteinExistence type="inferred from homology"/>
<keyword evidence="4 9" id="KW-0378">Hydrolase</keyword>
<evidence type="ECO:0000256" key="6">
    <source>
        <dbReference type="SAM" id="SignalP"/>
    </source>
</evidence>
<dbReference type="SUPFAM" id="SSF51445">
    <property type="entry name" value="(Trans)glycosidases"/>
    <property type="match status" value="1"/>
</dbReference>
<dbReference type="Pfam" id="PF00144">
    <property type="entry name" value="Beta-lactamase"/>
    <property type="match status" value="1"/>
</dbReference>
<dbReference type="EMBL" id="JAKEVY010000008">
    <property type="protein sequence ID" value="MCF1716996.1"/>
    <property type="molecule type" value="Genomic_DNA"/>
</dbReference>
<feature type="chain" id="PRO_5046819631" description="beta-N-acetylhexosaminidase" evidence="6">
    <location>
        <begin position="22"/>
        <end position="975"/>
    </location>
</feature>
<reference evidence="9 10" key="1">
    <citation type="submission" date="2022-01" db="EMBL/GenBank/DDBJ databases">
        <title>Flavihumibacter sp. nov., isolated from sediment of a river.</title>
        <authorList>
            <person name="Liu H."/>
        </authorList>
    </citation>
    <scope>NUCLEOTIDE SEQUENCE [LARGE SCALE GENOMIC DNA]</scope>
    <source>
        <strain evidence="9 10">RY-1</strain>
    </source>
</reference>
<sequence length="975" mass="107857">MKQIWLLAAALFAAGSLTAQKKSALNADQWVDSVFKTLNNDQKIAQLMIVRSSGMKNGIPVFYDKEVEEAIKKYNIGGICVFQGGPVQHALRINNFQQLAKTPLLVTVDGEWGLGMRFDSVMSLPRQVMLGATNDPSLMYDYGKAVAEQCKRVGIQVNYAPVVDINNNPANPVIGERSAGEDKFKVTELGIQYMKGLQDHGVMACAKHFPGHGDVAVDSHYDLPLIPKSRQELDSMELYPFRKMIEAGVGSVMVGHLAVPAIDDAKNRPSSVSAKHINELLRKELGFKGLTFTDALEMKGIANYYPDGEASAQSLIAGNDLLCLPGDIPGGIQAVKKAIRKKRLTWASINEKVRKVLYAKYQYGLANLNPIDLHNLTADLNKDIPALRRRVAEEAITVLRNENRAIFPLQPGTNRRVAYVAIGTNQDNLLANRMRKDYGAHTYFFSNKLDENAANSLIQFMIGQYDVVIAGVHSYNRTPARNFGLNPAGLHLLGHLRDNIPTITVFFGNPYAIKNACDNKVLLAAYDDDPITQETAADLINGKIRPKGKLPVSVCPELPVGTGLVTQRLLPETWPGNLGFRYDQLVKIDSVCLDAIKQQAIPGAVVLVARDGKIAFERSYGTYTYNDSTPMYCETIFDMASVTKIMATTLSVMKLVDEGRLDINKTLGDYLVWTIGSDKAGLRIKDILLHEAGLKSFIPFYRETIDPVDGSPNGAIYSNWPDSVYSIRVAENVFLRKDFTDTLHKRILQSELGPAGKYVYSDNDFIFLGRIVEAITGQDLDTYTRSTFYEPLGLTNTGFKPRTRFPAGYMAPTETEPVFRKQRLQGDVHDPGAAMFGGVAGHAGLFSTAYDLAVLSQLLLSKGTLQGQTFFKPSTVDLFTVYASGISRRALGFDKPERDNPIRKEPYPATYASPETFGHTGFTGTCVWIDPKYNLTYIFLSNRVVNNGDPNKFLRMSVRPKVQDIIYRSMGVGEK</sequence>
<keyword evidence="5" id="KW-0326">Glycosidase</keyword>
<comment type="caution">
    <text evidence="9">The sequence shown here is derived from an EMBL/GenBank/DDBJ whole genome shotgun (WGS) entry which is preliminary data.</text>
</comment>
<dbReference type="InterPro" id="IPR017853">
    <property type="entry name" value="GH"/>
</dbReference>
<evidence type="ECO:0000313" key="10">
    <source>
        <dbReference type="Proteomes" id="UP001200145"/>
    </source>
</evidence>
<dbReference type="SUPFAM" id="SSF56601">
    <property type="entry name" value="beta-lactamase/transpeptidase-like"/>
    <property type="match status" value="1"/>
</dbReference>
<dbReference type="GO" id="GO:0016787">
    <property type="term" value="F:hydrolase activity"/>
    <property type="evidence" value="ECO:0007669"/>
    <property type="project" value="UniProtKB-KW"/>
</dbReference>
<keyword evidence="10" id="KW-1185">Reference proteome</keyword>
<protein>
    <recommendedName>
        <fullName evidence="3">beta-N-acetylhexosaminidase</fullName>
        <ecNumber evidence="3">3.2.1.52</ecNumber>
    </recommendedName>
</protein>
<keyword evidence="6" id="KW-0732">Signal</keyword>
<dbReference type="PANTHER" id="PTHR30480:SF13">
    <property type="entry name" value="BETA-HEXOSAMINIDASE"/>
    <property type="match status" value="1"/>
</dbReference>
<gene>
    <name evidence="9" type="ORF">L0U88_20305</name>
</gene>
<dbReference type="InterPro" id="IPR036881">
    <property type="entry name" value="Glyco_hydro_3_C_sf"/>
</dbReference>
<dbReference type="InterPro" id="IPR036962">
    <property type="entry name" value="Glyco_hydro_3_N_sf"/>
</dbReference>
<dbReference type="Gene3D" id="3.40.50.1700">
    <property type="entry name" value="Glycoside hydrolase family 3 C-terminal domain"/>
    <property type="match status" value="1"/>
</dbReference>
<accession>A0ABS9BQU8</accession>
<name>A0ABS9BQU8_9BACT</name>
<evidence type="ECO:0000256" key="5">
    <source>
        <dbReference type="ARBA" id="ARBA00023295"/>
    </source>
</evidence>
<dbReference type="InterPro" id="IPR001466">
    <property type="entry name" value="Beta-lactam-related"/>
</dbReference>
<dbReference type="Pfam" id="PF00933">
    <property type="entry name" value="Glyco_hydro_3"/>
    <property type="match status" value="1"/>
</dbReference>
<feature type="domain" description="Glycoside hydrolase family 3 N-terminal" evidence="8">
    <location>
        <begin position="41"/>
        <end position="357"/>
    </location>
</feature>
<dbReference type="InterPro" id="IPR012338">
    <property type="entry name" value="Beta-lactam/transpept-like"/>
</dbReference>
<evidence type="ECO:0000256" key="3">
    <source>
        <dbReference type="ARBA" id="ARBA00012663"/>
    </source>
</evidence>
<evidence type="ECO:0000256" key="1">
    <source>
        <dbReference type="ARBA" id="ARBA00001231"/>
    </source>
</evidence>
<dbReference type="EC" id="3.2.1.52" evidence="3"/>
<dbReference type="Proteomes" id="UP001200145">
    <property type="component" value="Unassembled WGS sequence"/>
</dbReference>
<dbReference type="PRINTS" id="PR00133">
    <property type="entry name" value="GLHYDRLASE3"/>
</dbReference>
<evidence type="ECO:0000259" key="8">
    <source>
        <dbReference type="Pfam" id="PF00933"/>
    </source>
</evidence>
<feature type="signal peptide" evidence="6">
    <location>
        <begin position="1"/>
        <end position="21"/>
    </location>
</feature>
<dbReference type="SUPFAM" id="SSF52279">
    <property type="entry name" value="Beta-D-glucan exohydrolase, C-terminal domain"/>
    <property type="match status" value="1"/>
</dbReference>